<dbReference type="AlphaFoldDB" id="A0AAV9QWW3"/>
<dbReference type="Proteomes" id="UP001311232">
    <property type="component" value="Unassembled WGS sequence"/>
</dbReference>
<evidence type="ECO:0000256" key="1">
    <source>
        <dbReference type="SAM" id="MobiDB-lite"/>
    </source>
</evidence>
<protein>
    <submittedName>
        <fullName evidence="2">Uncharacterized protein</fullName>
    </submittedName>
</protein>
<accession>A0AAV9QWW3</accession>
<sequence>MVLSEAHRPSPQSPPNRHSHCGENQGTMVCPQSTASPSMVFLPAEANCVPESSWQRRCLYDSEWSSFLKEDNGCVTVVTTERAVLHPQLQRLAEANPLFSRAFFKNSSSLGDTSPQHGFTYEVRFLGER</sequence>
<keyword evidence="3" id="KW-1185">Reference proteome</keyword>
<evidence type="ECO:0000313" key="2">
    <source>
        <dbReference type="EMBL" id="KAK5601966.1"/>
    </source>
</evidence>
<organism evidence="2 3">
    <name type="scientific">Crenichthys baileyi</name>
    <name type="common">White River springfish</name>
    <dbReference type="NCBI Taxonomy" id="28760"/>
    <lineage>
        <taxon>Eukaryota</taxon>
        <taxon>Metazoa</taxon>
        <taxon>Chordata</taxon>
        <taxon>Craniata</taxon>
        <taxon>Vertebrata</taxon>
        <taxon>Euteleostomi</taxon>
        <taxon>Actinopterygii</taxon>
        <taxon>Neopterygii</taxon>
        <taxon>Teleostei</taxon>
        <taxon>Neoteleostei</taxon>
        <taxon>Acanthomorphata</taxon>
        <taxon>Ovalentaria</taxon>
        <taxon>Atherinomorphae</taxon>
        <taxon>Cyprinodontiformes</taxon>
        <taxon>Goodeidae</taxon>
        <taxon>Crenichthys</taxon>
    </lineage>
</organism>
<evidence type="ECO:0000313" key="3">
    <source>
        <dbReference type="Proteomes" id="UP001311232"/>
    </source>
</evidence>
<dbReference type="EMBL" id="JAHHUM010002637">
    <property type="protein sequence ID" value="KAK5601966.1"/>
    <property type="molecule type" value="Genomic_DNA"/>
</dbReference>
<name>A0AAV9QWW3_9TELE</name>
<comment type="caution">
    <text evidence="2">The sequence shown here is derived from an EMBL/GenBank/DDBJ whole genome shotgun (WGS) entry which is preliminary data.</text>
</comment>
<gene>
    <name evidence="2" type="ORF">CRENBAI_018402</name>
</gene>
<proteinExistence type="predicted"/>
<reference evidence="2 3" key="1">
    <citation type="submission" date="2021-06" db="EMBL/GenBank/DDBJ databases">
        <authorList>
            <person name="Palmer J.M."/>
        </authorList>
    </citation>
    <scope>NUCLEOTIDE SEQUENCE [LARGE SCALE GENOMIC DNA]</scope>
    <source>
        <strain evidence="2 3">MEX-2019</strain>
        <tissue evidence="2">Muscle</tissue>
    </source>
</reference>
<feature type="region of interest" description="Disordered" evidence="1">
    <location>
        <begin position="1"/>
        <end position="29"/>
    </location>
</feature>